<evidence type="ECO:0000313" key="2">
    <source>
        <dbReference type="Proteomes" id="UP000001732"/>
    </source>
</evidence>
<dbReference type="RefSeq" id="WP_012544342.1">
    <property type="nucleotide sequence ID" value="NC_011295.1"/>
</dbReference>
<reference evidence="2" key="1">
    <citation type="submission" date="2008-08" db="EMBL/GenBank/DDBJ databases">
        <title>The complete genome sequence of Coprothermobacter proteolyticus strain ATCC 5245 / DSM 5265 / BT.</title>
        <authorList>
            <person name="Dodson R.J."/>
            <person name="Durkin A.S."/>
            <person name="Wu M."/>
            <person name="Eisen J."/>
            <person name="Sutton G."/>
        </authorList>
    </citation>
    <scope>NUCLEOTIDE SEQUENCE [LARGE SCALE GENOMIC DNA]</scope>
    <source>
        <strain evidence="2">ATCC 35245 / DSM 5265 / OCM 4 / BT</strain>
    </source>
</reference>
<organism evidence="1 2">
    <name type="scientific">Coprothermobacter proteolyticus (strain ATCC 35245 / DSM 5265 / OCM 4 / BT)</name>
    <dbReference type="NCBI Taxonomy" id="309798"/>
    <lineage>
        <taxon>Bacteria</taxon>
        <taxon>Pseudomonadati</taxon>
        <taxon>Coprothermobacterota</taxon>
        <taxon>Coprothermobacteria</taxon>
        <taxon>Coprothermobacterales</taxon>
        <taxon>Coprothermobacteraceae</taxon>
        <taxon>Coprothermobacter</taxon>
    </lineage>
</organism>
<protein>
    <submittedName>
        <fullName evidence="1">Uncharacterized protein</fullName>
    </submittedName>
</protein>
<name>B5Y663_COPPD</name>
<sequence length="108" mass="12971">MLQYDEAVKTLLGMPENYREFFDLPMEEGSPDRWWLWVNTPEGLVKALSALELDQWRYKLEAKMLEEMRAKPTMKISYDEGMQRWYEKTKAAIVSDITRKLKKHLRDL</sequence>
<dbReference type="KEGG" id="cpo:COPRO5265_1484"/>
<dbReference type="EMBL" id="CP001145">
    <property type="protein sequence ID" value="ACI17690.1"/>
    <property type="molecule type" value="Genomic_DNA"/>
</dbReference>
<dbReference type="Proteomes" id="UP000001732">
    <property type="component" value="Chromosome"/>
</dbReference>
<dbReference type="AlphaFoldDB" id="B5Y663"/>
<dbReference type="STRING" id="309798.COPRO5265_1484"/>
<reference evidence="1 2" key="2">
    <citation type="journal article" date="2014" name="Genome Announc.">
        <title>Complete Genome Sequence of Coprothermobacter proteolyticus DSM 5265.</title>
        <authorList>
            <person name="Alexiev A."/>
            <person name="Coil D.A."/>
            <person name="Badger J.H."/>
            <person name="Enticknap J."/>
            <person name="Ward N."/>
            <person name="Robb F.T."/>
            <person name="Eisen J.A."/>
        </authorList>
    </citation>
    <scope>NUCLEOTIDE SEQUENCE [LARGE SCALE GENOMIC DNA]</scope>
    <source>
        <strain evidence="2">ATCC 35245 / DSM 5265 / OCM 4 / BT</strain>
    </source>
</reference>
<accession>B5Y663</accession>
<keyword evidence="2" id="KW-1185">Reference proteome</keyword>
<evidence type="ECO:0000313" key="1">
    <source>
        <dbReference type="EMBL" id="ACI17690.1"/>
    </source>
</evidence>
<gene>
    <name evidence="1" type="ordered locus">COPRO5265_1484</name>
</gene>
<proteinExistence type="predicted"/>
<dbReference type="HOGENOM" id="CLU_2192551_0_0_9"/>